<dbReference type="Proteomes" id="UP000501926">
    <property type="component" value="Chromosome"/>
</dbReference>
<protein>
    <submittedName>
        <fullName evidence="1">Uncharacterized protein</fullName>
    </submittedName>
</protein>
<organism evidence="1 2">
    <name type="scientific">Kuenenia stuttgartiensis</name>
    <dbReference type="NCBI Taxonomy" id="174633"/>
    <lineage>
        <taxon>Bacteria</taxon>
        <taxon>Pseudomonadati</taxon>
        <taxon>Planctomycetota</taxon>
        <taxon>Candidatus Brocadiia</taxon>
        <taxon>Candidatus Brocadiales</taxon>
        <taxon>Candidatus Brocadiaceae</taxon>
        <taxon>Candidatus Kuenenia</taxon>
    </lineage>
</organism>
<dbReference type="AlphaFoldDB" id="A0A6G7GRQ9"/>
<gene>
    <name evidence="1" type="ORF">KsCSTR_26650</name>
</gene>
<proteinExistence type="predicted"/>
<dbReference type="EMBL" id="CP049055">
    <property type="protein sequence ID" value="QII12044.1"/>
    <property type="molecule type" value="Genomic_DNA"/>
</dbReference>
<evidence type="ECO:0000313" key="2">
    <source>
        <dbReference type="Proteomes" id="UP000501926"/>
    </source>
</evidence>
<sequence>MPKLANASSPALFFDYLDKKLNDFYNRNVPECEELEQMCLFF</sequence>
<evidence type="ECO:0000313" key="1">
    <source>
        <dbReference type="EMBL" id="QII12044.1"/>
    </source>
</evidence>
<accession>A0A6G7GRQ9</accession>
<reference evidence="1 2" key="1">
    <citation type="submission" date="2020-02" db="EMBL/GenBank/DDBJ databases">
        <title>Newly sequenced genome of strain CSTR1 showed variability in Candidatus Kuenenia stuttgartiensis genomes.</title>
        <authorList>
            <person name="Ding C."/>
            <person name="Adrian L."/>
        </authorList>
    </citation>
    <scope>NUCLEOTIDE SEQUENCE [LARGE SCALE GENOMIC DNA]</scope>
    <source>
        <strain evidence="1 2">CSTR1</strain>
    </source>
</reference>
<name>A0A6G7GRQ9_KUEST</name>